<accession>A0A7C5TGZ0</accession>
<sequence length="414" mass="46005">MEKKYDVVVIGAGPAGIAAAVKSRKLGLDTVIIENRDILGGIPLQCIHPGFGIHYFGVDLTGCEFIQRLIDEMLKNNVDYILNGYVHSIDIYSHNEKLTTVITPKGIYRIEAKTIIYTAGARERHLFELNIFGDRPDGIYTAGEAQTLMDLYGVLPGKDIVIIGSGDVGLIMARRFALEGANVRAVIEIMPYPGGLMRNIVQCLKDFNIPLYLSHSVIEIIGRNRVEAVKVAKVDENLKPIRDTEFMLPCDTVIIAAGLTPNVDLLERVGVVVDSRSRGPIVNEYLETSIPGIFVAGNALVINDLVDYAAEQGELAAEGAKTFIDNNGIPTKDWIKIDVGRNIRFIVPHYVSGERDVIIYSRVQRPESNIYFSINSFRIKMFNVRPAEMIRIKIPRKIFSEIHSSRIIAEVTPI</sequence>
<evidence type="ECO:0000256" key="1">
    <source>
        <dbReference type="ARBA" id="ARBA00023002"/>
    </source>
</evidence>
<keyword evidence="1" id="KW-0560">Oxidoreductase</keyword>
<evidence type="ECO:0000313" key="3">
    <source>
        <dbReference type="EMBL" id="HHP82398.1"/>
    </source>
</evidence>
<dbReference type="PANTHER" id="PTHR42949:SF3">
    <property type="entry name" value="ANAEROBIC GLYCEROL-3-PHOSPHATE DEHYDROGENASE SUBUNIT B"/>
    <property type="match status" value="1"/>
</dbReference>
<dbReference type="PRINTS" id="PR00368">
    <property type="entry name" value="FADPNR"/>
</dbReference>
<feature type="domain" description="FAD/NAD(P)-binding" evidence="2">
    <location>
        <begin position="5"/>
        <end position="313"/>
    </location>
</feature>
<organism evidence="3">
    <name type="scientific">Ignisphaera aggregans</name>
    <dbReference type="NCBI Taxonomy" id="334771"/>
    <lineage>
        <taxon>Archaea</taxon>
        <taxon>Thermoproteota</taxon>
        <taxon>Thermoprotei</taxon>
        <taxon>Desulfurococcales</taxon>
        <taxon>Desulfurococcaceae</taxon>
        <taxon>Ignisphaera</taxon>
    </lineage>
</organism>
<dbReference type="EMBL" id="DRZI01000300">
    <property type="protein sequence ID" value="HHP82398.1"/>
    <property type="molecule type" value="Genomic_DNA"/>
</dbReference>
<reference evidence="3" key="1">
    <citation type="journal article" date="2020" name="mSystems">
        <title>Genome- and Community-Level Interaction Insights into Carbon Utilization and Element Cycling Functions of Hydrothermarchaeota in Hydrothermal Sediment.</title>
        <authorList>
            <person name="Zhou Z."/>
            <person name="Liu Y."/>
            <person name="Xu W."/>
            <person name="Pan J."/>
            <person name="Luo Z.H."/>
            <person name="Li M."/>
        </authorList>
    </citation>
    <scope>NUCLEOTIDE SEQUENCE [LARGE SCALE GENOMIC DNA]</scope>
    <source>
        <strain evidence="3">SpSt-1121</strain>
    </source>
</reference>
<dbReference type="Gene3D" id="3.50.50.60">
    <property type="entry name" value="FAD/NAD(P)-binding domain"/>
    <property type="match status" value="2"/>
</dbReference>
<dbReference type="InterPro" id="IPR036188">
    <property type="entry name" value="FAD/NAD-bd_sf"/>
</dbReference>
<dbReference type="PANTHER" id="PTHR42949">
    <property type="entry name" value="ANAEROBIC GLYCEROL-3-PHOSPHATE DEHYDROGENASE SUBUNIT B"/>
    <property type="match status" value="1"/>
</dbReference>
<dbReference type="PRINTS" id="PR00469">
    <property type="entry name" value="PNDRDTASEII"/>
</dbReference>
<dbReference type="Pfam" id="PF07992">
    <property type="entry name" value="Pyr_redox_2"/>
    <property type="match status" value="1"/>
</dbReference>
<dbReference type="SUPFAM" id="SSF51905">
    <property type="entry name" value="FAD/NAD(P)-binding domain"/>
    <property type="match status" value="1"/>
</dbReference>
<dbReference type="GO" id="GO:0016491">
    <property type="term" value="F:oxidoreductase activity"/>
    <property type="evidence" value="ECO:0007669"/>
    <property type="project" value="UniProtKB-KW"/>
</dbReference>
<name>A0A7C5TGZ0_9CREN</name>
<dbReference type="InterPro" id="IPR023753">
    <property type="entry name" value="FAD/NAD-binding_dom"/>
</dbReference>
<proteinExistence type="predicted"/>
<dbReference type="InterPro" id="IPR051691">
    <property type="entry name" value="Metab_Enz_Cyan_OpOx_G3PDH"/>
</dbReference>
<comment type="caution">
    <text evidence="3">The sequence shown here is derived from an EMBL/GenBank/DDBJ whole genome shotgun (WGS) entry which is preliminary data.</text>
</comment>
<protein>
    <submittedName>
        <fullName evidence="3">NAD(P)/FAD-dependent oxidoreductase</fullName>
    </submittedName>
</protein>
<dbReference type="AlphaFoldDB" id="A0A7C5TGZ0"/>
<evidence type="ECO:0000259" key="2">
    <source>
        <dbReference type="Pfam" id="PF07992"/>
    </source>
</evidence>
<gene>
    <name evidence="3" type="ORF">ENM84_07020</name>
</gene>